<evidence type="ECO:0000313" key="3">
    <source>
        <dbReference type="Proteomes" id="UP000315648"/>
    </source>
</evidence>
<name>A0A556QNX6_9BACT</name>
<evidence type="ECO:0000313" key="2">
    <source>
        <dbReference type="EMBL" id="TSJ78343.1"/>
    </source>
</evidence>
<feature type="transmembrane region" description="Helical" evidence="1">
    <location>
        <begin position="55"/>
        <end position="76"/>
    </location>
</feature>
<dbReference type="OrthoDB" id="9918694at2"/>
<organism evidence="2 3">
    <name type="scientific">Rariglobus hedericola</name>
    <dbReference type="NCBI Taxonomy" id="2597822"/>
    <lineage>
        <taxon>Bacteria</taxon>
        <taxon>Pseudomonadati</taxon>
        <taxon>Verrucomicrobiota</taxon>
        <taxon>Opitutia</taxon>
        <taxon>Opitutales</taxon>
        <taxon>Opitutaceae</taxon>
        <taxon>Rariglobus</taxon>
    </lineage>
</organism>
<dbReference type="RefSeq" id="WP_144228684.1">
    <property type="nucleotide sequence ID" value="NZ_CBCRVV010000003.1"/>
</dbReference>
<proteinExistence type="predicted"/>
<evidence type="ECO:0000256" key="1">
    <source>
        <dbReference type="SAM" id="Phobius"/>
    </source>
</evidence>
<dbReference type="EMBL" id="VMBG01000001">
    <property type="protein sequence ID" value="TSJ78343.1"/>
    <property type="molecule type" value="Genomic_DNA"/>
</dbReference>
<protein>
    <recommendedName>
        <fullName evidence="4">YcxB family protein</fullName>
    </recommendedName>
</protein>
<dbReference type="Proteomes" id="UP000315648">
    <property type="component" value="Unassembled WGS sequence"/>
</dbReference>
<accession>A0A556QNX6</accession>
<dbReference type="AlphaFoldDB" id="A0A556QNX6"/>
<comment type="caution">
    <text evidence="2">The sequence shown here is derived from an EMBL/GenBank/DDBJ whole genome shotgun (WGS) entry which is preliminary data.</text>
</comment>
<feature type="transmembrane region" description="Helical" evidence="1">
    <location>
        <begin position="31"/>
        <end position="49"/>
    </location>
</feature>
<evidence type="ECO:0008006" key="4">
    <source>
        <dbReference type="Google" id="ProtNLM"/>
    </source>
</evidence>
<keyword evidence="1" id="KW-0812">Transmembrane</keyword>
<sequence>MTLTYEATLADFAEPSVRLFQRGPAYASNRWKGAVVCATVFAVFAFLGFNSKENVNIAVICLAASAWGAGLFMLTYKSTVRGRVIKYIATQTPGSWPRTTEIEIVDNKLNSTTSGATHSFQLSDLGDVTEDSKRLELSFGNRGLFVIPLSAFESTEEKEAFLNELPRPSVS</sequence>
<reference evidence="2 3" key="1">
    <citation type="submission" date="2019-07" db="EMBL/GenBank/DDBJ databases">
        <title>Description of 53C-WASEF.</title>
        <authorList>
            <person name="Pitt A."/>
            <person name="Hahn M.W."/>
        </authorList>
    </citation>
    <scope>NUCLEOTIDE SEQUENCE [LARGE SCALE GENOMIC DNA]</scope>
    <source>
        <strain evidence="2 3">53C-WASEF</strain>
    </source>
</reference>
<gene>
    <name evidence="2" type="ORF">FPL22_03295</name>
</gene>
<keyword evidence="3" id="KW-1185">Reference proteome</keyword>
<keyword evidence="1" id="KW-0472">Membrane</keyword>
<keyword evidence="1" id="KW-1133">Transmembrane helix</keyword>